<dbReference type="OMA" id="DECMEAW"/>
<proteinExistence type="predicted"/>
<reference evidence="1 2" key="2">
    <citation type="submission" date="2013-11" db="EMBL/GenBank/DDBJ databases">
        <title>The Genome Sequence of Phytophthora parasitica INRA-310.</title>
        <authorList>
            <consortium name="The Broad Institute Genomics Platform"/>
            <person name="Russ C."/>
            <person name="Tyler B."/>
            <person name="Panabieres F."/>
            <person name="Shan W."/>
            <person name="Tripathy S."/>
            <person name="Grunwald N."/>
            <person name="Machado M."/>
            <person name="Johnson C.S."/>
            <person name="Arredondo F."/>
            <person name="Hong C."/>
            <person name="Coffey M."/>
            <person name="Young S.K."/>
            <person name="Zeng Q."/>
            <person name="Gargeya S."/>
            <person name="Fitzgerald M."/>
            <person name="Abouelleil A."/>
            <person name="Alvarado L."/>
            <person name="Chapman S.B."/>
            <person name="Gainer-Dewar J."/>
            <person name="Goldberg J."/>
            <person name="Griggs A."/>
            <person name="Gujja S."/>
            <person name="Hansen M."/>
            <person name="Howarth C."/>
            <person name="Imamovic A."/>
            <person name="Ireland A."/>
            <person name="Larimer J."/>
            <person name="McCowan C."/>
            <person name="Murphy C."/>
            <person name="Pearson M."/>
            <person name="Poon T.W."/>
            <person name="Priest M."/>
            <person name="Roberts A."/>
            <person name="Saif S."/>
            <person name="Shea T."/>
            <person name="Sykes S."/>
            <person name="Wortman J."/>
            <person name="Nusbaum C."/>
            <person name="Birren B."/>
        </authorList>
    </citation>
    <scope>NUCLEOTIDE SEQUENCE [LARGE SCALE GENOMIC DNA]</scope>
    <source>
        <strain evidence="1 2">INRA-310</strain>
    </source>
</reference>
<protein>
    <submittedName>
        <fullName evidence="1">Uncharacterized protein</fullName>
    </submittedName>
</protein>
<organism evidence="1 2">
    <name type="scientific">Phytophthora nicotianae (strain INRA-310)</name>
    <name type="common">Phytophthora parasitica</name>
    <dbReference type="NCBI Taxonomy" id="761204"/>
    <lineage>
        <taxon>Eukaryota</taxon>
        <taxon>Sar</taxon>
        <taxon>Stramenopiles</taxon>
        <taxon>Oomycota</taxon>
        <taxon>Peronosporomycetes</taxon>
        <taxon>Peronosporales</taxon>
        <taxon>Peronosporaceae</taxon>
        <taxon>Phytophthora</taxon>
    </lineage>
</organism>
<evidence type="ECO:0000313" key="2">
    <source>
        <dbReference type="Proteomes" id="UP000018817"/>
    </source>
</evidence>
<evidence type="ECO:0000313" key="1">
    <source>
        <dbReference type="EMBL" id="ETM99163.1"/>
    </source>
</evidence>
<gene>
    <name evidence="1" type="ORF">PPTG_24476</name>
</gene>
<dbReference type="VEuPathDB" id="FungiDB:PPTG_24476"/>
<accession>W2PG21</accession>
<dbReference type="Proteomes" id="UP000018817">
    <property type="component" value="Unassembled WGS sequence"/>
</dbReference>
<reference evidence="2" key="1">
    <citation type="submission" date="2011-12" db="EMBL/GenBank/DDBJ databases">
        <authorList>
            <consortium name="The Broad Institute Genome Sequencing Platform"/>
            <person name="Russ C."/>
            <person name="Tyler B."/>
            <person name="Panabieres F."/>
            <person name="Shan W."/>
            <person name="Tripathy S."/>
            <person name="Grunwald N."/>
            <person name="Machado M."/>
            <person name="Young S.K."/>
            <person name="Zeng Q."/>
            <person name="Gargeya S."/>
            <person name="Fitzgerald M."/>
            <person name="Haas B."/>
            <person name="Abouelleil A."/>
            <person name="Alvarado L."/>
            <person name="Arachchi H.M."/>
            <person name="Berlin A."/>
            <person name="Chapman S.B."/>
            <person name="Gearin G."/>
            <person name="Goldberg J."/>
            <person name="Griggs A."/>
            <person name="Gujja S."/>
            <person name="Hansen M."/>
            <person name="Heiman D."/>
            <person name="Howarth C."/>
            <person name="Larimer J."/>
            <person name="Lui A."/>
            <person name="MacDonald P.J.P."/>
            <person name="McCowen C."/>
            <person name="Montmayeur A."/>
            <person name="Murphy C."/>
            <person name="Neiman D."/>
            <person name="Pearson M."/>
            <person name="Priest M."/>
            <person name="Roberts A."/>
            <person name="Saif S."/>
            <person name="Shea T."/>
            <person name="Sisk P."/>
            <person name="Stolte C."/>
            <person name="Sykes S."/>
            <person name="Wortman J."/>
            <person name="Nusbaum C."/>
            <person name="Birren B."/>
        </authorList>
    </citation>
    <scope>NUCLEOTIDE SEQUENCE [LARGE SCALE GENOMIC DNA]</scope>
    <source>
        <strain evidence="2">INRA-310</strain>
    </source>
</reference>
<dbReference type="AlphaFoldDB" id="W2PG21"/>
<dbReference type="GeneID" id="20193075"/>
<sequence length="74" mass="8795">MDYTDASKALVLYTLLKTRKRASATVEDLRQKIVAERRRWEWSRAVRMRHYLTLECIKDPGGLAVDECMEAWHR</sequence>
<dbReference type="RefSeq" id="XP_008915579.1">
    <property type="nucleotide sequence ID" value="XM_008917331.1"/>
</dbReference>
<dbReference type="EMBL" id="KI669658">
    <property type="protein sequence ID" value="ETM99163.1"/>
    <property type="molecule type" value="Genomic_DNA"/>
</dbReference>
<name>W2PG21_PHYN3</name>